<feature type="compositionally biased region" description="Polar residues" evidence="1">
    <location>
        <begin position="164"/>
        <end position="177"/>
    </location>
</feature>
<reference evidence="2 3" key="2">
    <citation type="submission" date="2024-10" db="EMBL/GenBank/DDBJ databases">
        <authorList>
            <person name="Ryan C."/>
        </authorList>
    </citation>
    <scope>NUCLEOTIDE SEQUENCE [LARGE SCALE GENOMIC DNA]</scope>
</reference>
<reference evidence="3" key="1">
    <citation type="submission" date="2024-06" db="EMBL/GenBank/DDBJ databases">
        <authorList>
            <person name="Ryan C."/>
        </authorList>
    </citation>
    <scope>NUCLEOTIDE SEQUENCE [LARGE SCALE GENOMIC DNA]</scope>
</reference>
<dbReference type="Proteomes" id="UP001497457">
    <property type="component" value="Chromosome 28b"/>
</dbReference>
<feature type="compositionally biased region" description="Polar residues" evidence="1">
    <location>
        <begin position="99"/>
        <end position="111"/>
    </location>
</feature>
<feature type="compositionally biased region" description="Basic residues" evidence="1">
    <location>
        <begin position="16"/>
        <end position="25"/>
    </location>
</feature>
<name>A0ABC9BZ07_9POAL</name>
<feature type="compositionally biased region" description="Basic and acidic residues" evidence="1">
    <location>
        <begin position="85"/>
        <end position="94"/>
    </location>
</feature>
<keyword evidence="3" id="KW-1185">Reference proteome</keyword>
<dbReference type="AlphaFoldDB" id="A0ABC9BZ07"/>
<evidence type="ECO:0000256" key="1">
    <source>
        <dbReference type="SAM" id="MobiDB-lite"/>
    </source>
</evidence>
<evidence type="ECO:0000313" key="3">
    <source>
        <dbReference type="Proteomes" id="UP001497457"/>
    </source>
</evidence>
<dbReference type="EMBL" id="OZ075138">
    <property type="protein sequence ID" value="CAL5011593.1"/>
    <property type="molecule type" value="Genomic_DNA"/>
</dbReference>
<proteinExistence type="predicted"/>
<sequence length="227" mass="24507">MDAVQVLPPLYEKRVGRPPKARKKQAHEVQGSNGPRLTRHGVTMHCKHCKGAGHNSAGCSLKKMGFSEEEAKALVARTQATLQREAEEQAKRAAADQVPTDQLPSQQVNENETPDPLNISSTQPPSVVDMTQASTTMLSQMLGEETEESLLSQPQGPLPDPTFILSNQLVQRPTPLNTSTLAGKAALAKKRKASTKQNPSSKKTKTSTSRSAKRASKVQEQGHADSV</sequence>
<evidence type="ECO:0000313" key="2">
    <source>
        <dbReference type="EMBL" id="CAL5011593.1"/>
    </source>
</evidence>
<feature type="region of interest" description="Disordered" evidence="1">
    <location>
        <begin position="143"/>
        <end position="227"/>
    </location>
</feature>
<accession>A0ABC9BZ07</accession>
<gene>
    <name evidence="2" type="ORF">URODEC1_LOCUS70516</name>
</gene>
<feature type="region of interest" description="Disordered" evidence="1">
    <location>
        <begin position="85"/>
        <end position="127"/>
    </location>
</feature>
<feature type="region of interest" description="Disordered" evidence="1">
    <location>
        <begin position="1"/>
        <end position="39"/>
    </location>
</feature>
<feature type="compositionally biased region" description="Polar residues" evidence="1">
    <location>
        <begin position="118"/>
        <end position="127"/>
    </location>
</feature>
<protein>
    <submittedName>
        <fullName evidence="2">Uncharacterized protein</fullName>
    </submittedName>
</protein>
<organism evidence="2 3">
    <name type="scientific">Urochloa decumbens</name>
    <dbReference type="NCBI Taxonomy" id="240449"/>
    <lineage>
        <taxon>Eukaryota</taxon>
        <taxon>Viridiplantae</taxon>
        <taxon>Streptophyta</taxon>
        <taxon>Embryophyta</taxon>
        <taxon>Tracheophyta</taxon>
        <taxon>Spermatophyta</taxon>
        <taxon>Magnoliopsida</taxon>
        <taxon>Liliopsida</taxon>
        <taxon>Poales</taxon>
        <taxon>Poaceae</taxon>
        <taxon>PACMAD clade</taxon>
        <taxon>Panicoideae</taxon>
        <taxon>Panicodae</taxon>
        <taxon>Paniceae</taxon>
        <taxon>Melinidinae</taxon>
        <taxon>Urochloa</taxon>
    </lineage>
</organism>